<sequence>MKHVPLPASLIETAREYAEGARVPATPRDAATVLLLRDGADGPEVHVMVRHRGMAFAGGMVAFPGGGVAASDRAELPTDWPARLGAPPDVAAAVVGAALREVEEETGVLLDLADLGLWDAWTTPEFEPRRYRTWFFVARMPAGQEARELSTESTSVHWTTAAAALARVDAGEWRMMPPTYVSMRRLGTFGSVAEVLSVTADASVEMHTPEIRDGRLTVPEWAAVLFGDES</sequence>
<dbReference type="Gene3D" id="3.90.79.10">
    <property type="entry name" value="Nucleoside Triphosphate Pyrophosphohydrolase"/>
    <property type="match status" value="2"/>
</dbReference>
<evidence type="ECO:0000313" key="8">
    <source>
        <dbReference type="EMBL" id="SFC16434.1"/>
    </source>
</evidence>
<evidence type="ECO:0000256" key="5">
    <source>
        <dbReference type="ARBA" id="ARBA00022842"/>
    </source>
</evidence>
<proteinExistence type="predicted"/>
<dbReference type="PANTHER" id="PTHR12318">
    <property type="entry name" value="TESTOSTERONE-REGULATED PROTEIN RP2"/>
    <property type="match status" value="1"/>
</dbReference>
<evidence type="ECO:0000256" key="3">
    <source>
        <dbReference type="ARBA" id="ARBA00022723"/>
    </source>
</evidence>
<evidence type="ECO:0000256" key="1">
    <source>
        <dbReference type="ARBA" id="ARBA00001936"/>
    </source>
</evidence>
<dbReference type="InterPro" id="IPR039121">
    <property type="entry name" value="NUDT19"/>
</dbReference>
<comment type="cofactor">
    <cofactor evidence="2">
        <name>Mg(2+)</name>
        <dbReference type="ChEBI" id="CHEBI:18420"/>
    </cofactor>
</comment>
<dbReference type="OrthoDB" id="7183442at2"/>
<dbReference type="InterPro" id="IPR015797">
    <property type="entry name" value="NUDIX_hydrolase-like_dom_sf"/>
</dbReference>
<dbReference type="InterPro" id="IPR000086">
    <property type="entry name" value="NUDIX_hydrolase_dom"/>
</dbReference>
<dbReference type="Pfam" id="PF00293">
    <property type="entry name" value="NUDIX"/>
    <property type="match status" value="1"/>
</dbReference>
<comment type="cofactor">
    <cofactor evidence="1">
        <name>Mn(2+)</name>
        <dbReference type="ChEBI" id="CHEBI:29035"/>
    </cofactor>
</comment>
<evidence type="ECO:0000313" key="9">
    <source>
        <dbReference type="Proteomes" id="UP000198832"/>
    </source>
</evidence>
<evidence type="ECO:0000259" key="7">
    <source>
        <dbReference type="PROSITE" id="PS51462"/>
    </source>
</evidence>
<evidence type="ECO:0000256" key="2">
    <source>
        <dbReference type="ARBA" id="ARBA00001946"/>
    </source>
</evidence>
<dbReference type="Proteomes" id="UP000198832">
    <property type="component" value="Unassembled WGS sequence"/>
</dbReference>
<name>A0A1I1GXM9_9ACTN</name>
<dbReference type="STRING" id="574651.SAMN04487968_104111"/>
<gene>
    <name evidence="8" type="ORF">SAMN04487968_104111</name>
</gene>
<keyword evidence="9" id="KW-1185">Reference proteome</keyword>
<dbReference type="GO" id="GO:0016818">
    <property type="term" value="F:hydrolase activity, acting on acid anhydrides, in phosphorus-containing anhydrides"/>
    <property type="evidence" value="ECO:0007669"/>
    <property type="project" value="InterPro"/>
</dbReference>
<keyword evidence="3" id="KW-0479">Metal-binding</keyword>
<feature type="domain" description="Nudix hydrolase" evidence="7">
    <location>
        <begin position="26"/>
        <end position="181"/>
    </location>
</feature>
<dbReference type="CDD" id="cd18870">
    <property type="entry name" value="NUDIX_AcylCoAdiphos_Nudt19"/>
    <property type="match status" value="1"/>
</dbReference>
<keyword evidence="6" id="KW-0464">Manganese</keyword>
<evidence type="ECO:0000256" key="4">
    <source>
        <dbReference type="ARBA" id="ARBA00022801"/>
    </source>
</evidence>
<dbReference type="GO" id="GO:0046872">
    <property type="term" value="F:metal ion binding"/>
    <property type="evidence" value="ECO:0007669"/>
    <property type="project" value="UniProtKB-KW"/>
</dbReference>
<accession>A0A1I1GXM9</accession>
<dbReference type="SUPFAM" id="SSF55811">
    <property type="entry name" value="Nudix"/>
    <property type="match status" value="1"/>
</dbReference>
<evidence type="ECO:0000256" key="6">
    <source>
        <dbReference type="ARBA" id="ARBA00023211"/>
    </source>
</evidence>
<protein>
    <submittedName>
        <fullName evidence="8">NUDIX domain-containing protein</fullName>
    </submittedName>
</protein>
<dbReference type="AlphaFoldDB" id="A0A1I1GXM9"/>
<keyword evidence="5" id="KW-0460">Magnesium</keyword>
<keyword evidence="4" id="KW-0378">Hydrolase</keyword>
<dbReference type="PROSITE" id="PS51462">
    <property type="entry name" value="NUDIX"/>
    <property type="match status" value="1"/>
</dbReference>
<organism evidence="8 9">
    <name type="scientific">Nocardioides terrae</name>
    <dbReference type="NCBI Taxonomy" id="574651"/>
    <lineage>
        <taxon>Bacteria</taxon>
        <taxon>Bacillati</taxon>
        <taxon>Actinomycetota</taxon>
        <taxon>Actinomycetes</taxon>
        <taxon>Propionibacteriales</taxon>
        <taxon>Nocardioidaceae</taxon>
        <taxon>Nocardioides</taxon>
    </lineage>
</organism>
<dbReference type="PANTHER" id="PTHR12318:SF0">
    <property type="entry name" value="ACYL-COENZYME A DIPHOSPHATASE NUDT19"/>
    <property type="match status" value="1"/>
</dbReference>
<reference evidence="8 9" key="1">
    <citation type="submission" date="2016-10" db="EMBL/GenBank/DDBJ databases">
        <authorList>
            <person name="de Groot N.N."/>
        </authorList>
    </citation>
    <scope>NUCLEOTIDE SEQUENCE [LARGE SCALE GENOMIC DNA]</scope>
    <source>
        <strain evidence="8 9">CGMCC 1.7056</strain>
    </source>
</reference>
<dbReference type="EMBL" id="FOLB01000004">
    <property type="protein sequence ID" value="SFC16434.1"/>
    <property type="molecule type" value="Genomic_DNA"/>
</dbReference>
<dbReference type="RefSeq" id="WP_091121811.1">
    <property type="nucleotide sequence ID" value="NZ_FOLB01000004.1"/>
</dbReference>